<protein>
    <submittedName>
        <fullName evidence="1">Uncharacterized protein</fullName>
    </submittedName>
</protein>
<gene>
    <name evidence="1" type="ORF">BDY19DRAFT_402505</name>
</gene>
<evidence type="ECO:0000313" key="1">
    <source>
        <dbReference type="EMBL" id="KAI0093012.1"/>
    </source>
</evidence>
<keyword evidence="2" id="KW-1185">Reference proteome</keyword>
<proteinExistence type="predicted"/>
<evidence type="ECO:0000313" key="2">
    <source>
        <dbReference type="Proteomes" id="UP001055072"/>
    </source>
</evidence>
<reference evidence="1" key="1">
    <citation type="journal article" date="2021" name="Environ. Microbiol.">
        <title>Gene family expansions and transcriptome signatures uncover fungal adaptations to wood decay.</title>
        <authorList>
            <person name="Hage H."/>
            <person name="Miyauchi S."/>
            <person name="Viragh M."/>
            <person name="Drula E."/>
            <person name="Min B."/>
            <person name="Chaduli D."/>
            <person name="Navarro D."/>
            <person name="Favel A."/>
            <person name="Norest M."/>
            <person name="Lesage-Meessen L."/>
            <person name="Balint B."/>
            <person name="Merenyi Z."/>
            <person name="de Eugenio L."/>
            <person name="Morin E."/>
            <person name="Martinez A.T."/>
            <person name="Baldrian P."/>
            <person name="Stursova M."/>
            <person name="Martinez M.J."/>
            <person name="Novotny C."/>
            <person name="Magnuson J.K."/>
            <person name="Spatafora J.W."/>
            <person name="Maurice S."/>
            <person name="Pangilinan J."/>
            <person name="Andreopoulos W."/>
            <person name="LaButti K."/>
            <person name="Hundley H."/>
            <person name="Na H."/>
            <person name="Kuo A."/>
            <person name="Barry K."/>
            <person name="Lipzen A."/>
            <person name="Henrissat B."/>
            <person name="Riley R."/>
            <person name="Ahrendt S."/>
            <person name="Nagy L.G."/>
            <person name="Grigoriev I.V."/>
            <person name="Martin F."/>
            <person name="Rosso M.N."/>
        </authorList>
    </citation>
    <scope>NUCLEOTIDE SEQUENCE</scope>
    <source>
        <strain evidence="1">CBS 384.51</strain>
    </source>
</reference>
<dbReference type="EMBL" id="MU274902">
    <property type="protein sequence ID" value="KAI0093012.1"/>
    <property type="molecule type" value="Genomic_DNA"/>
</dbReference>
<name>A0ACB8UF92_9APHY</name>
<sequence length="198" mass="21163">MPPTATQLTFTTTPCDLVGMAVNAGFALVPTGAVSPPSDHIVAIAVGVGVPGGLILVTILVFIVVIFLNIRRLRYRRLHIDRNGNTKYDRDSACSQIHSQSRPSSLQPTTSRDYYLPRPFTLHTPNHSFSSTNPPSYHSTEEGEENPASVGGPDDPAVETQPPPTTTVLSYSPNVSKFLPSPAPSATTFSDSMTLSTA</sequence>
<comment type="caution">
    <text evidence="1">The sequence shown here is derived from an EMBL/GenBank/DDBJ whole genome shotgun (WGS) entry which is preliminary data.</text>
</comment>
<dbReference type="Proteomes" id="UP001055072">
    <property type="component" value="Unassembled WGS sequence"/>
</dbReference>
<accession>A0ACB8UF92</accession>
<organism evidence="1 2">
    <name type="scientific">Irpex rosettiformis</name>
    <dbReference type="NCBI Taxonomy" id="378272"/>
    <lineage>
        <taxon>Eukaryota</taxon>
        <taxon>Fungi</taxon>
        <taxon>Dikarya</taxon>
        <taxon>Basidiomycota</taxon>
        <taxon>Agaricomycotina</taxon>
        <taxon>Agaricomycetes</taxon>
        <taxon>Polyporales</taxon>
        <taxon>Irpicaceae</taxon>
        <taxon>Irpex</taxon>
    </lineage>
</organism>